<proteinExistence type="inferred from homology"/>
<gene>
    <name evidence="2" type="ORF">CFK41_14995</name>
</gene>
<name>A0A291H0E7_9MICO</name>
<dbReference type="AlphaFoldDB" id="A0A291H0E7"/>
<dbReference type="PANTHER" id="PTHR36842:SF1">
    <property type="entry name" value="PROTEIN TOLB"/>
    <property type="match status" value="1"/>
</dbReference>
<dbReference type="Pfam" id="PF07676">
    <property type="entry name" value="PD40"/>
    <property type="match status" value="1"/>
</dbReference>
<dbReference type="RefSeq" id="WP_096800397.1">
    <property type="nucleotide sequence ID" value="NZ_CP023564.1"/>
</dbReference>
<sequence>MPRTLAPGQRSRIHVLDVDTGEDRIVHESSEVLYEAPNWALDGAALILNGDGHLFRLDVEGGRPLRIDLGDLAPLNNDHVLDPDGVHIYVSAEDGHIHRAPLAGGGGVQITQDDGLLHFLHGVSPDGATLLYTGVQRTADGSWMPPNLFALPASGGESVQLTDDEFPDDGPEHSPDGTWIYFNSERARTALGQAQLFRMRPDGAGAEQLTDDERVNWFPHLSPDGERLAHISFPPGTEGHPADLPVILRLSAADGSGQRDLVHLDGGQGTINVNSWAPDSRRLAYVDYPTGG</sequence>
<protein>
    <submittedName>
        <fullName evidence="2">Biopolymer transporter Tol</fullName>
    </submittedName>
</protein>
<evidence type="ECO:0000256" key="1">
    <source>
        <dbReference type="ARBA" id="ARBA00009820"/>
    </source>
</evidence>
<dbReference type="SUPFAM" id="SSF69304">
    <property type="entry name" value="Tricorn protease N-terminal domain"/>
    <property type="match status" value="1"/>
</dbReference>
<evidence type="ECO:0000313" key="2">
    <source>
        <dbReference type="EMBL" id="ATG55937.1"/>
    </source>
</evidence>
<evidence type="ECO:0000313" key="3">
    <source>
        <dbReference type="Proteomes" id="UP000217889"/>
    </source>
</evidence>
<keyword evidence="3" id="KW-1185">Reference proteome</keyword>
<dbReference type="KEGG" id="bgg:CFK41_14995"/>
<dbReference type="OrthoDB" id="262125at2"/>
<dbReference type="EMBL" id="CP023564">
    <property type="protein sequence ID" value="ATG55937.1"/>
    <property type="molecule type" value="Genomic_DNA"/>
</dbReference>
<dbReference type="Gene3D" id="2.120.10.30">
    <property type="entry name" value="TolB, C-terminal domain"/>
    <property type="match status" value="1"/>
</dbReference>
<dbReference type="PANTHER" id="PTHR36842">
    <property type="entry name" value="PROTEIN TOLB HOMOLOG"/>
    <property type="match status" value="1"/>
</dbReference>
<dbReference type="Proteomes" id="UP000217889">
    <property type="component" value="Chromosome"/>
</dbReference>
<dbReference type="InterPro" id="IPR011042">
    <property type="entry name" value="6-blade_b-propeller_TolB-like"/>
</dbReference>
<reference evidence="2 3" key="1">
    <citation type="journal article" date="2014" name="Int. J. Syst. Evol. Microbiol.">
        <title>Brachybacterium ginsengisoli sp. nov., isolated from soil of a ginseng field.</title>
        <authorList>
            <person name="Hoang V.A."/>
            <person name="Kim Y.J."/>
            <person name="Nguyen N.L."/>
            <person name="Yang D.C."/>
        </authorList>
    </citation>
    <scope>NUCLEOTIDE SEQUENCE [LARGE SCALE GENOMIC DNA]</scope>
    <source>
        <strain evidence="2 3">DCY80</strain>
    </source>
</reference>
<accession>A0A291H0E7</accession>
<organism evidence="2 3">
    <name type="scientific">Brachybacterium ginsengisoli</name>
    <dbReference type="NCBI Taxonomy" id="1331682"/>
    <lineage>
        <taxon>Bacteria</taxon>
        <taxon>Bacillati</taxon>
        <taxon>Actinomycetota</taxon>
        <taxon>Actinomycetes</taxon>
        <taxon>Micrococcales</taxon>
        <taxon>Dermabacteraceae</taxon>
        <taxon>Brachybacterium</taxon>
    </lineage>
</organism>
<comment type="similarity">
    <text evidence="1">Belongs to the TolB family.</text>
</comment>
<dbReference type="InterPro" id="IPR011659">
    <property type="entry name" value="WD40"/>
</dbReference>